<dbReference type="AlphaFoldDB" id="A0A926DMD2"/>
<dbReference type="PROSITE" id="PS51257">
    <property type="entry name" value="PROKAR_LIPOPROTEIN"/>
    <property type="match status" value="1"/>
</dbReference>
<gene>
    <name evidence="2" type="ORF">H8698_02065</name>
</gene>
<keyword evidence="1" id="KW-0732">Signal</keyword>
<sequence>MKHKLAAAVLSFAMAVTLISGCGAKENQNASSSVTPLPVATANPDITHPEGRYYTSNNELKAEGGLTVLGSDFLKIMIDGQEIEFALSENAKREISIYNKDENNPRIMRGTMLLITYTERDLIKIADTMDIINSN</sequence>
<evidence type="ECO:0000313" key="2">
    <source>
        <dbReference type="EMBL" id="MBC8539760.1"/>
    </source>
</evidence>
<comment type="caution">
    <text evidence="2">The sequence shown here is derived from an EMBL/GenBank/DDBJ whole genome shotgun (WGS) entry which is preliminary data.</text>
</comment>
<name>A0A926DMD2_9FIRM</name>
<dbReference type="RefSeq" id="WP_177680415.1">
    <property type="nucleotide sequence ID" value="NZ_JACRSU010000001.1"/>
</dbReference>
<protein>
    <submittedName>
        <fullName evidence="2">Uncharacterized protein</fullName>
    </submittedName>
</protein>
<evidence type="ECO:0000256" key="1">
    <source>
        <dbReference type="SAM" id="SignalP"/>
    </source>
</evidence>
<proteinExistence type="predicted"/>
<accession>A0A926DMD2</accession>
<reference evidence="2" key="1">
    <citation type="submission" date="2020-08" db="EMBL/GenBank/DDBJ databases">
        <title>Genome public.</title>
        <authorList>
            <person name="Liu C."/>
            <person name="Sun Q."/>
        </authorList>
    </citation>
    <scope>NUCLEOTIDE SEQUENCE</scope>
    <source>
        <strain evidence="2">H8</strain>
    </source>
</reference>
<evidence type="ECO:0000313" key="3">
    <source>
        <dbReference type="Proteomes" id="UP000611762"/>
    </source>
</evidence>
<feature type="signal peptide" evidence="1">
    <location>
        <begin position="1"/>
        <end position="24"/>
    </location>
</feature>
<dbReference type="Proteomes" id="UP000611762">
    <property type="component" value="Unassembled WGS sequence"/>
</dbReference>
<feature type="chain" id="PRO_5037874740" evidence="1">
    <location>
        <begin position="25"/>
        <end position="135"/>
    </location>
</feature>
<keyword evidence="3" id="KW-1185">Reference proteome</keyword>
<organism evidence="2 3">
    <name type="scientific">Congzhengia minquanensis</name>
    <dbReference type="NCBI Taxonomy" id="2763657"/>
    <lineage>
        <taxon>Bacteria</taxon>
        <taxon>Bacillati</taxon>
        <taxon>Bacillota</taxon>
        <taxon>Clostridia</taxon>
        <taxon>Eubacteriales</taxon>
        <taxon>Oscillospiraceae</taxon>
        <taxon>Congzhengia</taxon>
    </lineage>
</organism>
<dbReference type="EMBL" id="JACRSU010000001">
    <property type="protein sequence ID" value="MBC8539760.1"/>
    <property type="molecule type" value="Genomic_DNA"/>
</dbReference>